<dbReference type="GO" id="GO:0016579">
    <property type="term" value="P:protein deubiquitination"/>
    <property type="evidence" value="ECO:0007669"/>
    <property type="project" value="InterPro"/>
</dbReference>
<name>A0A2H1VKY6_SPOFR</name>
<evidence type="ECO:0000259" key="3">
    <source>
        <dbReference type="PROSITE" id="PS50235"/>
    </source>
</evidence>
<organism evidence="4">
    <name type="scientific">Spodoptera frugiperda</name>
    <name type="common">Fall armyworm</name>
    <dbReference type="NCBI Taxonomy" id="7108"/>
    <lineage>
        <taxon>Eukaryota</taxon>
        <taxon>Metazoa</taxon>
        <taxon>Ecdysozoa</taxon>
        <taxon>Arthropoda</taxon>
        <taxon>Hexapoda</taxon>
        <taxon>Insecta</taxon>
        <taxon>Pterygota</taxon>
        <taxon>Neoptera</taxon>
        <taxon>Endopterygota</taxon>
        <taxon>Lepidoptera</taxon>
        <taxon>Glossata</taxon>
        <taxon>Ditrysia</taxon>
        <taxon>Noctuoidea</taxon>
        <taxon>Noctuidae</taxon>
        <taxon>Amphipyrinae</taxon>
        <taxon>Spodoptera</taxon>
    </lineage>
</organism>
<dbReference type="EC" id="3.4.19.12" evidence="2"/>
<dbReference type="GO" id="GO:0004843">
    <property type="term" value="F:cysteine-type deubiquitinase activity"/>
    <property type="evidence" value="ECO:0007669"/>
    <property type="project" value="UniProtKB-EC"/>
</dbReference>
<dbReference type="CDD" id="cd02674">
    <property type="entry name" value="Peptidase_C19R"/>
    <property type="match status" value="1"/>
</dbReference>
<proteinExistence type="predicted"/>
<feature type="domain" description="USP" evidence="3">
    <location>
        <begin position="1"/>
        <end position="182"/>
    </location>
</feature>
<dbReference type="PROSITE" id="PS00973">
    <property type="entry name" value="USP_2"/>
    <property type="match status" value="1"/>
</dbReference>
<dbReference type="InterPro" id="IPR001394">
    <property type="entry name" value="Peptidase_C19_UCH"/>
</dbReference>
<dbReference type="PANTHER" id="PTHR21646">
    <property type="entry name" value="UBIQUITIN CARBOXYL-TERMINAL HYDROLASE"/>
    <property type="match status" value="1"/>
</dbReference>
<dbReference type="Gene3D" id="3.90.70.10">
    <property type="entry name" value="Cysteine proteinases"/>
    <property type="match status" value="1"/>
</dbReference>
<evidence type="ECO:0000256" key="2">
    <source>
        <dbReference type="ARBA" id="ARBA00012759"/>
    </source>
</evidence>
<dbReference type="InterPro" id="IPR038765">
    <property type="entry name" value="Papain-like_cys_pep_sf"/>
</dbReference>
<dbReference type="Pfam" id="PF00443">
    <property type="entry name" value="UCH"/>
    <property type="match status" value="1"/>
</dbReference>
<dbReference type="PANTHER" id="PTHR21646:SF23">
    <property type="entry name" value="UBIQUITIN CARBOXYL-TERMINAL HYDROLASE USP2"/>
    <property type="match status" value="1"/>
</dbReference>
<reference evidence="4" key="1">
    <citation type="submission" date="2016-07" db="EMBL/GenBank/DDBJ databases">
        <authorList>
            <person name="Bretaudeau A."/>
        </authorList>
    </citation>
    <scope>NUCLEOTIDE SEQUENCE</scope>
    <source>
        <strain evidence="4">Rice</strain>
        <tissue evidence="4">Whole body</tissue>
    </source>
</reference>
<dbReference type="InterPro" id="IPR028889">
    <property type="entry name" value="USP"/>
</dbReference>
<dbReference type="SUPFAM" id="SSF54001">
    <property type="entry name" value="Cysteine proteinases"/>
    <property type="match status" value="1"/>
</dbReference>
<dbReference type="InterPro" id="IPR018200">
    <property type="entry name" value="USP_CS"/>
</dbReference>
<dbReference type="InterPro" id="IPR050185">
    <property type="entry name" value="Ub_carboxyl-term_hydrolase"/>
</dbReference>
<gene>
    <name evidence="4" type="ORF">SFRICE_028721</name>
</gene>
<comment type="catalytic activity">
    <reaction evidence="1">
        <text>Thiol-dependent hydrolysis of ester, thioester, amide, peptide and isopeptide bonds formed by the C-terminal Gly of ubiquitin (a 76-residue protein attached to proteins as an intracellular targeting signal).</text>
        <dbReference type="EC" id="3.4.19.12"/>
    </reaction>
</comment>
<dbReference type="EMBL" id="ODYU01003115">
    <property type="protein sequence ID" value="SOQ41461.1"/>
    <property type="molecule type" value="Genomic_DNA"/>
</dbReference>
<dbReference type="AlphaFoldDB" id="A0A2H1VKY6"/>
<evidence type="ECO:0000256" key="1">
    <source>
        <dbReference type="ARBA" id="ARBA00000707"/>
    </source>
</evidence>
<sequence length="185" mass="20685">MNHAGKRADGSPDGGIGHPVTSLTQRLRCFTSVFCSAVVSLRSSRPSSAEAWLSPTPPTSLCGVRRKCLKWFTVQKFPQVLVLHLKRFSPTERFRGKLNVLVEFPLSNLDMSPYAATRGPAPVYNLYAVSNHSGTTYSGHYTAYCKHPYTGDWHEYNDSRVSPINSRNVVSSEAYVLFYELARHT</sequence>
<dbReference type="PROSITE" id="PS50235">
    <property type="entry name" value="USP_3"/>
    <property type="match status" value="1"/>
</dbReference>
<evidence type="ECO:0000313" key="4">
    <source>
        <dbReference type="EMBL" id="SOQ41461.1"/>
    </source>
</evidence>
<accession>A0A2H1VKY6</accession>
<protein>
    <recommendedName>
        <fullName evidence="2">ubiquitinyl hydrolase 1</fullName>
        <ecNumber evidence="2">3.4.19.12</ecNumber>
    </recommendedName>
</protein>